<evidence type="ECO:0000313" key="7">
    <source>
        <dbReference type="EMBL" id="MEW2363563.1"/>
    </source>
</evidence>
<reference evidence="7 8" key="1">
    <citation type="submission" date="2024-06" db="EMBL/GenBank/DDBJ databases">
        <title>The Natural Products Discovery Center: Release of the First 8490 Sequenced Strains for Exploring Actinobacteria Biosynthetic Diversity.</title>
        <authorList>
            <person name="Kalkreuter E."/>
            <person name="Kautsar S.A."/>
            <person name="Yang D."/>
            <person name="Bader C.D."/>
            <person name="Teijaro C.N."/>
            <person name="Fluegel L."/>
            <person name="Davis C.M."/>
            <person name="Simpson J.R."/>
            <person name="Lauterbach L."/>
            <person name="Steele A.D."/>
            <person name="Gui C."/>
            <person name="Meng S."/>
            <person name="Li G."/>
            <person name="Viehrig K."/>
            <person name="Ye F."/>
            <person name="Su P."/>
            <person name="Kiefer A.F."/>
            <person name="Nichols A."/>
            <person name="Cepeda A.J."/>
            <person name="Yan W."/>
            <person name="Fan B."/>
            <person name="Jiang Y."/>
            <person name="Adhikari A."/>
            <person name="Zheng C.-J."/>
            <person name="Schuster L."/>
            <person name="Cowan T.M."/>
            <person name="Smanski M.J."/>
            <person name="Chevrette M.G."/>
            <person name="De Carvalho L.P.S."/>
            <person name="Shen B."/>
        </authorList>
    </citation>
    <scope>NUCLEOTIDE SEQUENCE [LARGE SCALE GENOMIC DNA]</scope>
    <source>
        <strain evidence="7 8">NPDC047833</strain>
    </source>
</reference>
<feature type="domain" description="HTH tetR-type" evidence="6">
    <location>
        <begin position="8"/>
        <end position="68"/>
    </location>
</feature>
<dbReference type="Pfam" id="PF00440">
    <property type="entry name" value="TetR_N"/>
    <property type="match status" value="1"/>
</dbReference>
<comment type="caution">
    <text evidence="7">The sequence shown here is derived from an EMBL/GenBank/DDBJ whole genome shotgun (WGS) entry which is preliminary data.</text>
</comment>
<dbReference type="EMBL" id="JBEYRS010000006">
    <property type="protein sequence ID" value="MEW2363563.1"/>
    <property type="molecule type" value="Genomic_DNA"/>
</dbReference>
<dbReference type="InterPro" id="IPR009057">
    <property type="entry name" value="Homeodomain-like_sf"/>
</dbReference>
<dbReference type="PANTHER" id="PTHR30055">
    <property type="entry name" value="HTH-TYPE TRANSCRIPTIONAL REGULATOR RUTR"/>
    <property type="match status" value="1"/>
</dbReference>
<dbReference type="SUPFAM" id="SSF48498">
    <property type="entry name" value="Tetracyclin repressor-like, C-terminal domain"/>
    <property type="match status" value="1"/>
</dbReference>
<dbReference type="PANTHER" id="PTHR30055:SF228">
    <property type="entry name" value="TRANSCRIPTIONAL REGULATOR-RELATED"/>
    <property type="match status" value="1"/>
</dbReference>
<dbReference type="InterPro" id="IPR036271">
    <property type="entry name" value="Tet_transcr_reg_TetR-rel_C_sf"/>
</dbReference>
<dbReference type="InterPro" id="IPR050109">
    <property type="entry name" value="HTH-type_TetR-like_transc_reg"/>
</dbReference>
<dbReference type="InterPro" id="IPR001647">
    <property type="entry name" value="HTH_TetR"/>
</dbReference>
<keyword evidence="2" id="KW-0805">Transcription regulation</keyword>
<accession>A0ABV3LVS4</accession>
<evidence type="ECO:0000256" key="5">
    <source>
        <dbReference type="PROSITE-ProRule" id="PRU00335"/>
    </source>
</evidence>
<dbReference type="PROSITE" id="PS50977">
    <property type="entry name" value="HTH_TETR_2"/>
    <property type="match status" value="1"/>
</dbReference>
<organism evidence="7 8">
    <name type="scientific">Streptomyces huasconensis</name>
    <dbReference type="NCBI Taxonomy" id="1854574"/>
    <lineage>
        <taxon>Bacteria</taxon>
        <taxon>Bacillati</taxon>
        <taxon>Actinomycetota</taxon>
        <taxon>Actinomycetes</taxon>
        <taxon>Kitasatosporales</taxon>
        <taxon>Streptomycetaceae</taxon>
        <taxon>Streptomyces</taxon>
    </lineage>
</organism>
<proteinExistence type="predicted"/>
<dbReference type="Proteomes" id="UP001553843">
    <property type="component" value="Unassembled WGS sequence"/>
</dbReference>
<protein>
    <submittedName>
        <fullName evidence="7">TetR/AcrR family transcriptional regulator</fullName>
    </submittedName>
</protein>
<dbReference type="SUPFAM" id="SSF46689">
    <property type="entry name" value="Homeodomain-like"/>
    <property type="match status" value="1"/>
</dbReference>
<name>A0ABV3LVS4_9ACTN</name>
<keyword evidence="1" id="KW-0678">Repressor</keyword>
<keyword evidence="4" id="KW-0804">Transcription</keyword>
<dbReference type="RefSeq" id="WP_359778981.1">
    <property type="nucleotide sequence ID" value="NZ_JBEYRR010000006.1"/>
</dbReference>
<gene>
    <name evidence="7" type="ORF">AB0887_16640</name>
</gene>
<evidence type="ECO:0000256" key="1">
    <source>
        <dbReference type="ARBA" id="ARBA00022491"/>
    </source>
</evidence>
<evidence type="ECO:0000256" key="2">
    <source>
        <dbReference type="ARBA" id="ARBA00023015"/>
    </source>
</evidence>
<evidence type="ECO:0000259" key="6">
    <source>
        <dbReference type="PROSITE" id="PS50977"/>
    </source>
</evidence>
<keyword evidence="8" id="KW-1185">Reference proteome</keyword>
<sequence length="208" mass="22317">MPKIVDHEERRRRLVDAVWALTVRGGLEQVTLRKVAEQAGVSMGQVQHYYSSMQALVRDALDRAVRAVNANIEKAVEAAGATTPEAVLRACLHALISPDEESMRLMRFSLAAAGRAVSDPTMARVLAPGDDELLSFTAGLITAARQERGVEPREDARMDADISWALATSLGVDVALGYRSPETAARVLSHHIDQVLGVLGSGGHEATA</sequence>
<keyword evidence="3 5" id="KW-0238">DNA-binding</keyword>
<evidence type="ECO:0000256" key="4">
    <source>
        <dbReference type="ARBA" id="ARBA00023163"/>
    </source>
</evidence>
<dbReference type="Gene3D" id="1.10.357.10">
    <property type="entry name" value="Tetracycline Repressor, domain 2"/>
    <property type="match status" value="1"/>
</dbReference>
<feature type="DNA-binding region" description="H-T-H motif" evidence="5">
    <location>
        <begin position="31"/>
        <end position="50"/>
    </location>
</feature>
<dbReference type="Pfam" id="PF13977">
    <property type="entry name" value="TetR_C_6"/>
    <property type="match status" value="1"/>
</dbReference>
<evidence type="ECO:0000313" key="8">
    <source>
        <dbReference type="Proteomes" id="UP001553843"/>
    </source>
</evidence>
<evidence type="ECO:0000256" key="3">
    <source>
        <dbReference type="ARBA" id="ARBA00023125"/>
    </source>
</evidence>
<dbReference type="InterPro" id="IPR039538">
    <property type="entry name" value="BetI_C"/>
</dbReference>